<dbReference type="Proteomes" id="UP000033393">
    <property type="component" value="Unassembled WGS sequence"/>
</dbReference>
<dbReference type="AlphaFoldDB" id="A0A0F0GSW4"/>
<keyword evidence="10" id="KW-0560">Oxidoreductase</keyword>
<dbReference type="RefSeq" id="WP_045313782.1">
    <property type="nucleotide sequence ID" value="NZ_JYJG01000171.1"/>
</dbReference>
<dbReference type="Pfam" id="PF04324">
    <property type="entry name" value="Fer2_BFD"/>
    <property type="match status" value="1"/>
</dbReference>
<dbReference type="InterPro" id="IPR041854">
    <property type="entry name" value="BFD-like_2Fe2S-bd_dom_sf"/>
</dbReference>
<dbReference type="SUPFAM" id="SSF51905">
    <property type="entry name" value="FAD/NAD(P)-binding domain"/>
    <property type="match status" value="2"/>
</dbReference>
<reference evidence="16 17" key="1">
    <citation type="submission" date="2015-02" db="EMBL/GenBank/DDBJ databases">
        <authorList>
            <person name="Ju K.-S."/>
            <person name="Doroghazi J.R."/>
            <person name="Metcalf W."/>
        </authorList>
    </citation>
    <scope>NUCLEOTIDE SEQUENCE [LARGE SCALE GENOMIC DNA]</scope>
    <source>
        <strain evidence="16 17">NRRL B-16140</strain>
    </source>
</reference>
<dbReference type="PATRIC" id="fig|68170.10.peg.5957"/>
<evidence type="ECO:0000256" key="3">
    <source>
        <dbReference type="ARBA" id="ARBA00001974"/>
    </source>
</evidence>
<dbReference type="Gene3D" id="3.30.390.30">
    <property type="match status" value="1"/>
</dbReference>
<dbReference type="Gene3D" id="3.50.50.60">
    <property type="entry name" value="FAD/NAD(P)-binding domain"/>
    <property type="match status" value="2"/>
</dbReference>
<name>A0A0F0GSW4_LENAE</name>
<evidence type="ECO:0000313" key="16">
    <source>
        <dbReference type="EMBL" id="KJK46395.1"/>
    </source>
</evidence>
<keyword evidence="7" id="KW-0285">Flavoprotein</keyword>
<comment type="cofactor">
    <cofactor evidence="1">
        <name>siroheme</name>
        <dbReference type="ChEBI" id="CHEBI:60052"/>
    </cofactor>
</comment>
<organism evidence="16 17">
    <name type="scientific">Lentzea aerocolonigenes</name>
    <name type="common">Lechevalieria aerocolonigenes</name>
    <name type="synonym">Saccharothrix aerocolonigenes</name>
    <dbReference type="NCBI Taxonomy" id="68170"/>
    <lineage>
        <taxon>Bacteria</taxon>
        <taxon>Bacillati</taxon>
        <taxon>Actinomycetota</taxon>
        <taxon>Actinomycetes</taxon>
        <taxon>Pseudonocardiales</taxon>
        <taxon>Pseudonocardiaceae</taxon>
        <taxon>Lentzea</taxon>
    </lineage>
</organism>
<evidence type="ECO:0000256" key="7">
    <source>
        <dbReference type="ARBA" id="ARBA00022630"/>
    </source>
</evidence>
<dbReference type="GO" id="GO:0046872">
    <property type="term" value="F:metal ion binding"/>
    <property type="evidence" value="ECO:0007669"/>
    <property type="project" value="UniProtKB-KW"/>
</dbReference>
<feature type="domain" description="BFD-like [2Fe-2S]-binding" evidence="13">
    <location>
        <begin position="422"/>
        <end position="468"/>
    </location>
</feature>
<comment type="pathway">
    <text evidence="4">Nitrogen metabolism; nitrate reduction (assimilation).</text>
</comment>
<evidence type="ECO:0000256" key="9">
    <source>
        <dbReference type="ARBA" id="ARBA00022827"/>
    </source>
</evidence>
<dbReference type="PRINTS" id="PR00368">
    <property type="entry name" value="FADPNR"/>
</dbReference>
<comment type="cofactor">
    <cofactor evidence="3">
        <name>FAD</name>
        <dbReference type="ChEBI" id="CHEBI:57692"/>
    </cofactor>
</comment>
<dbReference type="InterPro" id="IPR023753">
    <property type="entry name" value="FAD/NAD-binding_dom"/>
</dbReference>
<dbReference type="InterPro" id="IPR041575">
    <property type="entry name" value="Rubredoxin_C"/>
</dbReference>
<evidence type="ECO:0000256" key="10">
    <source>
        <dbReference type="ARBA" id="ARBA00023002"/>
    </source>
</evidence>
<proteinExistence type="inferred from homology"/>
<evidence type="ECO:0000256" key="8">
    <source>
        <dbReference type="ARBA" id="ARBA00022723"/>
    </source>
</evidence>
<dbReference type="PANTHER" id="PTHR43809">
    <property type="entry name" value="NITRITE REDUCTASE (NADH) LARGE SUBUNIT"/>
    <property type="match status" value="1"/>
</dbReference>
<dbReference type="Pfam" id="PF18267">
    <property type="entry name" value="Rubredoxin_C"/>
    <property type="match status" value="1"/>
</dbReference>
<dbReference type="InterPro" id="IPR036188">
    <property type="entry name" value="FAD/NAD-bd_sf"/>
</dbReference>
<dbReference type="InterPro" id="IPR016156">
    <property type="entry name" value="FAD/NAD-linked_Rdtase_dimer_sf"/>
</dbReference>
<dbReference type="Gene3D" id="1.10.10.1100">
    <property type="entry name" value="BFD-like [2Fe-2S]-binding domain"/>
    <property type="match status" value="1"/>
</dbReference>
<sequence length="478" mass="48841">MNARRVVVIGHGMAGSRVASEVRRRDPLGERVALTVVGAEPHPAYNRVLLSAVLAGALKPDEVTLQDSVWAADNDVSLLTGVSVVRVNRSLRCVSLSDGTSVAYDALVLATGSTAWIPPTDGLLGSDGSLASGVVPFRTVDDCAAIVSLARPGAPVAVLGGGLLGLEAARGLAGRGNAVTVVHPVGHLMERQLDPAAGAMLASTLGTLGIEFRLGRLATEYVPGDGLVLDDGSFVPADLVVVSAGVRPDVALASDAGLSVDRGVVVDDALRTSDPRVYALGDCAQHRGSVGGLVQPAWEQASVVADLLCGTNPASRYSGTPVVTRLKAKGVELTALGDVHDDSPDVELLRFEDARRGRYAKLVLRSDRVVGAIMLGAPDAAAAVAQLYDSGSLVPEDRLGLLLGRAVGVASAGPADQPDDAVVCRCNTVTKGALVSAWESGATSVPGLADATRATTGCGGCKGAVTRITEWLATRQPA</sequence>
<dbReference type="PANTHER" id="PTHR43809:SF1">
    <property type="entry name" value="NITRITE REDUCTASE (NADH) LARGE SUBUNIT"/>
    <property type="match status" value="1"/>
</dbReference>
<keyword evidence="9" id="KW-0274">FAD</keyword>
<accession>A0A0F0GSW4</accession>
<feature type="domain" description="FAD/NAD(P)-binding" evidence="14">
    <location>
        <begin position="5"/>
        <end position="301"/>
    </location>
</feature>
<keyword evidence="11" id="KW-0408">Iron</keyword>
<keyword evidence="12" id="KW-0411">Iron-sulfur</keyword>
<evidence type="ECO:0000256" key="5">
    <source>
        <dbReference type="ARBA" id="ARBA00010429"/>
    </source>
</evidence>
<evidence type="ECO:0000256" key="11">
    <source>
        <dbReference type="ARBA" id="ARBA00023004"/>
    </source>
</evidence>
<gene>
    <name evidence="16" type="ORF">UK23_23570</name>
</gene>
<comment type="cofactor">
    <cofactor evidence="2">
        <name>[4Fe-4S] cluster</name>
        <dbReference type="ChEBI" id="CHEBI:49883"/>
    </cofactor>
</comment>
<dbReference type="GO" id="GO:0016491">
    <property type="term" value="F:oxidoreductase activity"/>
    <property type="evidence" value="ECO:0007669"/>
    <property type="project" value="UniProtKB-KW"/>
</dbReference>
<evidence type="ECO:0000256" key="6">
    <source>
        <dbReference type="ARBA" id="ARBA00022617"/>
    </source>
</evidence>
<dbReference type="EMBL" id="JYJG01000171">
    <property type="protein sequence ID" value="KJK46395.1"/>
    <property type="molecule type" value="Genomic_DNA"/>
</dbReference>
<comment type="similarity">
    <text evidence="5">Belongs to the nitrite and sulfite reductase 4Fe-4S domain family.</text>
</comment>
<evidence type="ECO:0000259" key="13">
    <source>
        <dbReference type="Pfam" id="PF04324"/>
    </source>
</evidence>
<evidence type="ECO:0000256" key="2">
    <source>
        <dbReference type="ARBA" id="ARBA00001966"/>
    </source>
</evidence>
<dbReference type="InterPro" id="IPR007419">
    <property type="entry name" value="BFD-like_2Fe2S-bd_dom"/>
</dbReference>
<comment type="caution">
    <text evidence="16">The sequence shown here is derived from an EMBL/GenBank/DDBJ whole genome shotgun (WGS) entry which is preliminary data.</text>
</comment>
<evidence type="ECO:0000259" key="15">
    <source>
        <dbReference type="Pfam" id="PF18267"/>
    </source>
</evidence>
<evidence type="ECO:0000256" key="12">
    <source>
        <dbReference type="ARBA" id="ARBA00023014"/>
    </source>
</evidence>
<protein>
    <submittedName>
        <fullName evidence="16">Electron transfer flavoprotein</fullName>
    </submittedName>
</protein>
<evidence type="ECO:0000259" key="14">
    <source>
        <dbReference type="Pfam" id="PF07992"/>
    </source>
</evidence>
<evidence type="ECO:0000256" key="1">
    <source>
        <dbReference type="ARBA" id="ARBA00001929"/>
    </source>
</evidence>
<evidence type="ECO:0000313" key="17">
    <source>
        <dbReference type="Proteomes" id="UP000033393"/>
    </source>
</evidence>
<dbReference type="GO" id="GO:0051536">
    <property type="term" value="F:iron-sulfur cluster binding"/>
    <property type="evidence" value="ECO:0007669"/>
    <property type="project" value="UniProtKB-KW"/>
</dbReference>
<dbReference type="OrthoDB" id="9768666at2"/>
<keyword evidence="8" id="KW-0479">Metal-binding</keyword>
<dbReference type="InterPro" id="IPR052034">
    <property type="entry name" value="NasD-like"/>
</dbReference>
<dbReference type="Pfam" id="PF07992">
    <property type="entry name" value="Pyr_redox_2"/>
    <property type="match status" value="1"/>
</dbReference>
<keyword evidence="6" id="KW-0349">Heme</keyword>
<feature type="domain" description="NADH-rubredoxin oxidoreductase C-terminal" evidence="15">
    <location>
        <begin position="323"/>
        <end position="377"/>
    </location>
</feature>
<evidence type="ECO:0000256" key="4">
    <source>
        <dbReference type="ARBA" id="ARBA00005096"/>
    </source>
</evidence>
<dbReference type="PRINTS" id="PR00411">
    <property type="entry name" value="PNDRDTASEI"/>
</dbReference>
<keyword evidence="17" id="KW-1185">Reference proteome</keyword>